<dbReference type="GO" id="GO:0000976">
    <property type="term" value="F:transcription cis-regulatory region binding"/>
    <property type="evidence" value="ECO:0007669"/>
    <property type="project" value="TreeGrafter"/>
</dbReference>
<dbReference type="InterPro" id="IPR005119">
    <property type="entry name" value="LysR_subst-bd"/>
</dbReference>
<gene>
    <name evidence="6" type="ORF">IT882_12200</name>
</gene>
<dbReference type="PRINTS" id="PR00039">
    <property type="entry name" value="HTHLYSR"/>
</dbReference>
<accession>A0A7S8MVJ1</accession>
<sequence>MADLDALRTLVAVGQTGSLSAAARELGVTQQAVSARLRTLESSLSSVLVQRSARGSLLTPTGVIVAGWAREVLAAADRFDQSALTLTGGRDKTLRLAASLTIAEHLVPRWLNIWRARVDEIPGVRLTAENSETVCRRLRDGDADLGFIETPDLPGDLDHVVVGQDELVLVVAPTHPWATRAEIAAPELARTPLVLRESGSGTRRALDAALQSAGTPRLADPAAELPSTLAVRGTVRGGFHAAVLSALAVDTDLAEGALVAVPVRGVMLRRALTAVWPRTGLTGAARSLLEAISGS</sequence>
<dbReference type="SUPFAM" id="SSF46785">
    <property type="entry name" value="Winged helix' DNA-binding domain"/>
    <property type="match status" value="1"/>
</dbReference>
<dbReference type="GO" id="GO:0003700">
    <property type="term" value="F:DNA-binding transcription factor activity"/>
    <property type="evidence" value="ECO:0007669"/>
    <property type="project" value="InterPro"/>
</dbReference>
<keyword evidence="2" id="KW-0805">Transcription regulation</keyword>
<keyword evidence="7" id="KW-1185">Reference proteome</keyword>
<evidence type="ECO:0000256" key="2">
    <source>
        <dbReference type="ARBA" id="ARBA00023015"/>
    </source>
</evidence>
<dbReference type="InterPro" id="IPR036388">
    <property type="entry name" value="WH-like_DNA-bd_sf"/>
</dbReference>
<dbReference type="Pfam" id="PF03466">
    <property type="entry name" value="LysR_substrate"/>
    <property type="match status" value="1"/>
</dbReference>
<name>A0A7S8MVJ1_9MICO</name>
<reference evidence="6 7" key="1">
    <citation type="submission" date="2020-11" db="EMBL/GenBank/DDBJ databases">
        <title>Amino acid is mineralized and recycled by bacteria in oceanic microbiome.</title>
        <authorList>
            <person name="Zheng L.Y."/>
        </authorList>
    </citation>
    <scope>NUCLEOTIDE SEQUENCE [LARGE SCALE GENOMIC DNA]</scope>
    <source>
        <strain evidence="6 7">A32-1</strain>
    </source>
</reference>
<protein>
    <submittedName>
        <fullName evidence="6">LysR family transcriptional regulator</fullName>
    </submittedName>
</protein>
<dbReference type="Gene3D" id="1.10.10.10">
    <property type="entry name" value="Winged helix-like DNA-binding domain superfamily/Winged helix DNA-binding domain"/>
    <property type="match status" value="1"/>
</dbReference>
<dbReference type="InterPro" id="IPR000847">
    <property type="entry name" value="LysR_HTH_N"/>
</dbReference>
<dbReference type="SUPFAM" id="SSF53850">
    <property type="entry name" value="Periplasmic binding protein-like II"/>
    <property type="match status" value="1"/>
</dbReference>
<dbReference type="InterPro" id="IPR036390">
    <property type="entry name" value="WH_DNA-bd_sf"/>
</dbReference>
<dbReference type="EMBL" id="CP064760">
    <property type="protein sequence ID" value="QPE03987.1"/>
    <property type="molecule type" value="Genomic_DNA"/>
</dbReference>
<keyword evidence="4" id="KW-0804">Transcription</keyword>
<evidence type="ECO:0000256" key="3">
    <source>
        <dbReference type="ARBA" id="ARBA00023125"/>
    </source>
</evidence>
<dbReference type="PANTHER" id="PTHR30126">
    <property type="entry name" value="HTH-TYPE TRANSCRIPTIONAL REGULATOR"/>
    <property type="match status" value="1"/>
</dbReference>
<dbReference type="Gene3D" id="3.40.190.10">
    <property type="entry name" value="Periplasmic binding protein-like II"/>
    <property type="match status" value="2"/>
</dbReference>
<dbReference type="AlphaFoldDB" id="A0A7S8MVJ1"/>
<comment type="similarity">
    <text evidence="1">Belongs to the LysR transcriptional regulatory family.</text>
</comment>
<evidence type="ECO:0000313" key="6">
    <source>
        <dbReference type="EMBL" id="QPE03987.1"/>
    </source>
</evidence>
<dbReference type="Proteomes" id="UP000594480">
    <property type="component" value="Chromosome"/>
</dbReference>
<dbReference type="PANTHER" id="PTHR30126:SF39">
    <property type="entry name" value="HTH-TYPE TRANSCRIPTIONAL REGULATOR CYSL"/>
    <property type="match status" value="1"/>
</dbReference>
<proteinExistence type="inferred from homology"/>
<evidence type="ECO:0000256" key="1">
    <source>
        <dbReference type="ARBA" id="ARBA00009437"/>
    </source>
</evidence>
<dbReference type="PROSITE" id="PS50931">
    <property type="entry name" value="HTH_LYSR"/>
    <property type="match status" value="1"/>
</dbReference>
<evidence type="ECO:0000256" key="4">
    <source>
        <dbReference type="ARBA" id="ARBA00023163"/>
    </source>
</evidence>
<keyword evidence="3" id="KW-0238">DNA-binding</keyword>
<dbReference type="RefSeq" id="WP_195692078.1">
    <property type="nucleotide sequence ID" value="NZ_CP064760.1"/>
</dbReference>
<evidence type="ECO:0000313" key="7">
    <source>
        <dbReference type="Proteomes" id="UP000594480"/>
    </source>
</evidence>
<evidence type="ECO:0000259" key="5">
    <source>
        <dbReference type="PROSITE" id="PS50931"/>
    </source>
</evidence>
<dbReference type="KEGG" id="msf:IT882_12200"/>
<feature type="domain" description="HTH lysR-type" evidence="5">
    <location>
        <begin position="1"/>
        <end position="59"/>
    </location>
</feature>
<dbReference type="Pfam" id="PF00126">
    <property type="entry name" value="HTH_1"/>
    <property type="match status" value="1"/>
</dbReference>
<organism evidence="6 7">
    <name type="scientific">Microbacterium schleiferi</name>
    <dbReference type="NCBI Taxonomy" id="69362"/>
    <lineage>
        <taxon>Bacteria</taxon>
        <taxon>Bacillati</taxon>
        <taxon>Actinomycetota</taxon>
        <taxon>Actinomycetes</taxon>
        <taxon>Micrococcales</taxon>
        <taxon>Microbacteriaceae</taxon>
        <taxon>Microbacterium</taxon>
    </lineage>
</organism>